<dbReference type="PROSITE" id="PS50931">
    <property type="entry name" value="HTH_LYSR"/>
    <property type="match status" value="1"/>
</dbReference>
<sequence length="306" mass="34287">MEFRQFRYILTVAQEGSISRAAQKLYISQPSLSQSIAGIEKKLGAPLFDRSLTPLRPTPLGELYLDTARRILALDEEFQQRADDMLQRSAGHIIIGSSPFRSTYLLSRFLPAFQRQYPSITVELLENTTRQLEELALAGQTDVILSLQPIDTSHFMTENLFAEDLLLALPPMHPLSQHYSLPHTPAQPLPQLPLAALKDTPFITMHPEQKLHSQLYALCHEAGFTPQSLLETRSLETALSLSGAGLGAALLPAPLIEGFRPQEPPCYAAIDTHPQRQVVIAWRRNRYLSHAARTFVGKLKAYCQQQ</sequence>
<proteinExistence type="inferred from homology"/>
<dbReference type="CDD" id="cd05466">
    <property type="entry name" value="PBP2_LTTR_substrate"/>
    <property type="match status" value="1"/>
</dbReference>
<evidence type="ECO:0000259" key="5">
    <source>
        <dbReference type="PROSITE" id="PS50931"/>
    </source>
</evidence>
<dbReference type="Gene3D" id="3.40.190.290">
    <property type="match status" value="1"/>
</dbReference>
<dbReference type="Pfam" id="PF03466">
    <property type="entry name" value="LysR_substrate"/>
    <property type="match status" value="1"/>
</dbReference>
<comment type="similarity">
    <text evidence="1">Belongs to the LysR transcriptional regulatory family.</text>
</comment>
<dbReference type="RefSeq" id="WP_075441829.1">
    <property type="nucleotide sequence ID" value="NZ_FOQK01000002.1"/>
</dbReference>
<protein>
    <submittedName>
        <fullName evidence="6">DNA-binding transcriptional regulator, LysR family</fullName>
    </submittedName>
</protein>
<dbReference type="InterPro" id="IPR005119">
    <property type="entry name" value="LysR_subst-bd"/>
</dbReference>
<dbReference type="GO" id="GO:0005829">
    <property type="term" value="C:cytosol"/>
    <property type="evidence" value="ECO:0007669"/>
    <property type="project" value="TreeGrafter"/>
</dbReference>
<dbReference type="GO" id="GO:0003677">
    <property type="term" value="F:DNA binding"/>
    <property type="evidence" value="ECO:0007669"/>
    <property type="project" value="UniProtKB-KW"/>
</dbReference>
<evidence type="ECO:0000256" key="1">
    <source>
        <dbReference type="ARBA" id="ARBA00009437"/>
    </source>
</evidence>
<dbReference type="InterPro" id="IPR000847">
    <property type="entry name" value="LysR_HTH_N"/>
</dbReference>
<keyword evidence="2" id="KW-0805">Transcription regulation</keyword>
<keyword evidence="3 6" id="KW-0238">DNA-binding</keyword>
<evidence type="ECO:0000256" key="2">
    <source>
        <dbReference type="ARBA" id="ARBA00023015"/>
    </source>
</evidence>
<evidence type="ECO:0000313" key="6">
    <source>
        <dbReference type="EMBL" id="SFH68700.1"/>
    </source>
</evidence>
<gene>
    <name evidence="6" type="ORF">SAMN04487861_102102</name>
</gene>
<dbReference type="FunFam" id="1.10.10.10:FF:000001">
    <property type="entry name" value="LysR family transcriptional regulator"/>
    <property type="match status" value="1"/>
</dbReference>
<dbReference type="Pfam" id="PF00126">
    <property type="entry name" value="HTH_1"/>
    <property type="match status" value="1"/>
</dbReference>
<evidence type="ECO:0000256" key="3">
    <source>
        <dbReference type="ARBA" id="ARBA00023125"/>
    </source>
</evidence>
<dbReference type="OrthoDB" id="9803735at2"/>
<dbReference type="SUPFAM" id="SSF46785">
    <property type="entry name" value="Winged helix' DNA-binding domain"/>
    <property type="match status" value="1"/>
</dbReference>
<name>A0A1I3C2M7_SELRU</name>
<feature type="domain" description="HTH lysR-type" evidence="5">
    <location>
        <begin position="1"/>
        <end position="58"/>
    </location>
</feature>
<dbReference type="PANTHER" id="PTHR30419:SF8">
    <property type="entry name" value="NITROGEN ASSIMILATION TRANSCRIPTIONAL ACTIVATOR-RELATED"/>
    <property type="match status" value="1"/>
</dbReference>
<dbReference type="SUPFAM" id="SSF53850">
    <property type="entry name" value="Periplasmic binding protein-like II"/>
    <property type="match status" value="1"/>
</dbReference>
<dbReference type="EMBL" id="FOQK01000002">
    <property type="protein sequence ID" value="SFH68700.1"/>
    <property type="molecule type" value="Genomic_DNA"/>
</dbReference>
<reference evidence="6 7" key="1">
    <citation type="submission" date="2016-10" db="EMBL/GenBank/DDBJ databases">
        <authorList>
            <person name="de Groot N.N."/>
        </authorList>
    </citation>
    <scope>NUCLEOTIDE SEQUENCE [LARGE SCALE GENOMIC DNA]</scope>
    <source>
        <strain evidence="6 7">Z108</strain>
    </source>
</reference>
<evidence type="ECO:0000256" key="4">
    <source>
        <dbReference type="ARBA" id="ARBA00023163"/>
    </source>
</evidence>
<dbReference type="AlphaFoldDB" id="A0A1I3C2M7"/>
<dbReference type="Gene3D" id="1.10.10.10">
    <property type="entry name" value="Winged helix-like DNA-binding domain superfamily/Winged helix DNA-binding domain"/>
    <property type="match status" value="1"/>
</dbReference>
<dbReference type="PRINTS" id="PR00039">
    <property type="entry name" value="HTHLYSR"/>
</dbReference>
<dbReference type="InterPro" id="IPR036390">
    <property type="entry name" value="WH_DNA-bd_sf"/>
</dbReference>
<evidence type="ECO:0000313" key="7">
    <source>
        <dbReference type="Proteomes" id="UP000183639"/>
    </source>
</evidence>
<accession>A0A1I3C2M7</accession>
<dbReference type="PANTHER" id="PTHR30419">
    <property type="entry name" value="HTH-TYPE TRANSCRIPTIONAL REGULATOR YBHD"/>
    <property type="match status" value="1"/>
</dbReference>
<keyword evidence="4" id="KW-0804">Transcription</keyword>
<dbReference type="Proteomes" id="UP000183639">
    <property type="component" value="Unassembled WGS sequence"/>
</dbReference>
<dbReference type="InterPro" id="IPR036388">
    <property type="entry name" value="WH-like_DNA-bd_sf"/>
</dbReference>
<organism evidence="6 7">
    <name type="scientific">Selenomonas ruminantium</name>
    <dbReference type="NCBI Taxonomy" id="971"/>
    <lineage>
        <taxon>Bacteria</taxon>
        <taxon>Bacillati</taxon>
        <taxon>Bacillota</taxon>
        <taxon>Negativicutes</taxon>
        <taxon>Selenomonadales</taxon>
        <taxon>Selenomonadaceae</taxon>
        <taxon>Selenomonas</taxon>
    </lineage>
</organism>
<dbReference type="GO" id="GO:0003700">
    <property type="term" value="F:DNA-binding transcription factor activity"/>
    <property type="evidence" value="ECO:0007669"/>
    <property type="project" value="InterPro"/>
</dbReference>
<dbReference type="InterPro" id="IPR050950">
    <property type="entry name" value="HTH-type_LysR_regulators"/>
</dbReference>